<reference evidence="2" key="1">
    <citation type="submission" date="2017-09" db="EMBL/GenBank/DDBJ databases">
        <title>Depth-based differentiation of microbial function through sediment-hosted aquifers and enrichment of novel symbionts in the deep terrestrial subsurface.</title>
        <authorList>
            <person name="Probst A.J."/>
            <person name="Ladd B."/>
            <person name="Jarett J.K."/>
            <person name="Geller-Mcgrath D.E."/>
            <person name="Sieber C.M.K."/>
            <person name="Emerson J.B."/>
            <person name="Anantharaman K."/>
            <person name="Thomas B.C."/>
            <person name="Malmstrom R."/>
            <person name="Stieglmeier M."/>
            <person name="Klingl A."/>
            <person name="Woyke T."/>
            <person name="Ryan C.M."/>
            <person name="Banfield J.F."/>
        </authorList>
    </citation>
    <scope>NUCLEOTIDE SEQUENCE [LARGE SCALE GENOMIC DNA]</scope>
</reference>
<dbReference type="Gene3D" id="3.30.420.40">
    <property type="match status" value="2"/>
</dbReference>
<comment type="caution">
    <text evidence="1">The sequence shown here is derived from an EMBL/GenBank/DDBJ whole genome shotgun (WGS) entry which is preliminary data.</text>
</comment>
<evidence type="ECO:0000313" key="1">
    <source>
        <dbReference type="EMBL" id="PIR77496.1"/>
    </source>
</evidence>
<protein>
    <recommendedName>
        <fullName evidence="3">SHS2 domain-containing protein</fullName>
    </recommendedName>
</protein>
<dbReference type="PANTHER" id="PTHR32432">
    <property type="entry name" value="CELL DIVISION PROTEIN FTSA-RELATED"/>
    <property type="match status" value="1"/>
</dbReference>
<accession>A0A2M6P1A3</accession>
<dbReference type="AlphaFoldDB" id="A0A2M6P1A3"/>
<sequence>MSLFAKKQSFLGIDIGADGIKLVELHKTKGRPQLWTYGIAHQKMDIHIAKTEKTPEDLLAEKHISLDDQKKKNEKKMEVDDPRITEYAKVLKDLMKQAKVTTKLVTASLPVSHIFHTVVTLPTVDQKEVNHHIEAKVKKLISRPLDEVQLISQKIPESKEEEKKYLKYLVTAAPRDLVTFYTAIFQKAGLQLEELETEAFALERSLVGRDSAVSMVVDIGAERTNFFIIDKGIPVTQRSIQMAGNDIDGVLNRYLQLDPESAKQVKHDMTYMKNAQIPASIFSDVLDPIVKEIKYSFDLYLHQTGNENKRPEKIILTGGAAIFPAIADYIQKTTSTKVFVGDPWARTVYQQGLKSVLDQLGPRMAVAIGLAMRNIV</sequence>
<dbReference type="PANTHER" id="PTHR32432:SF3">
    <property type="entry name" value="ETHANOLAMINE UTILIZATION PROTEIN EUTJ"/>
    <property type="match status" value="1"/>
</dbReference>
<dbReference type="Gene3D" id="3.30.1490.300">
    <property type="match status" value="1"/>
</dbReference>
<dbReference type="Proteomes" id="UP000228528">
    <property type="component" value="Unassembled WGS sequence"/>
</dbReference>
<proteinExistence type="predicted"/>
<dbReference type="InterPro" id="IPR005883">
    <property type="entry name" value="PilM"/>
</dbReference>
<dbReference type="CDD" id="cd24049">
    <property type="entry name" value="ASKHA_NBD_PilM"/>
    <property type="match status" value="1"/>
</dbReference>
<dbReference type="Pfam" id="PF11104">
    <property type="entry name" value="PilM_2"/>
    <property type="match status" value="1"/>
</dbReference>
<dbReference type="InterPro" id="IPR050696">
    <property type="entry name" value="FtsA/MreB"/>
</dbReference>
<dbReference type="InterPro" id="IPR043129">
    <property type="entry name" value="ATPase_NBD"/>
</dbReference>
<evidence type="ECO:0008006" key="3">
    <source>
        <dbReference type="Google" id="ProtNLM"/>
    </source>
</evidence>
<dbReference type="NCBIfam" id="TIGR01175">
    <property type="entry name" value="pilM"/>
    <property type="match status" value="1"/>
</dbReference>
<dbReference type="PIRSF" id="PIRSF019169">
    <property type="entry name" value="PilM"/>
    <property type="match status" value="1"/>
</dbReference>
<dbReference type="EMBL" id="PFBW01000096">
    <property type="protein sequence ID" value="PIR77496.1"/>
    <property type="molecule type" value="Genomic_DNA"/>
</dbReference>
<gene>
    <name evidence="1" type="ORF">COU30_02130</name>
</gene>
<organism evidence="1 2">
    <name type="scientific">Candidatus Magasanikbacteria bacterium CG10_big_fil_rev_8_21_14_0_10_38_6</name>
    <dbReference type="NCBI Taxonomy" id="1974647"/>
    <lineage>
        <taxon>Bacteria</taxon>
        <taxon>Candidatus Magasanikiibacteriota</taxon>
    </lineage>
</organism>
<dbReference type="SUPFAM" id="SSF53067">
    <property type="entry name" value="Actin-like ATPase domain"/>
    <property type="match status" value="2"/>
</dbReference>
<evidence type="ECO:0000313" key="2">
    <source>
        <dbReference type="Proteomes" id="UP000228528"/>
    </source>
</evidence>
<name>A0A2M6P1A3_9BACT</name>